<protein>
    <submittedName>
        <fullName evidence="1">Uncharacterized protein</fullName>
    </submittedName>
</protein>
<name>E1NUP3_9LACO</name>
<accession>E1NUP3</accession>
<reference evidence="1 2" key="1">
    <citation type="submission" date="2010-09" db="EMBL/GenBank/DDBJ databases">
        <authorList>
            <person name="Durkin A.S."/>
            <person name="Madupu R."/>
            <person name="Torralba M."/>
            <person name="Gillis M."/>
            <person name="Methe B."/>
            <person name="Sutton G."/>
            <person name="Nelson K.E."/>
        </authorList>
    </citation>
    <scope>NUCLEOTIDE SEQUENCE [LARGE SCALE GENOMIC DNA]</scope>
    <source>
        <strain evidence="1 2">LactinV 01V1-a</strain>
    </source>
</reference>
<dbReference type="Proteomes" id="UP000003648">
    <property type="component" value="Unassembled WGS sequence"/>
</dbReference>
<evidence type="ECO:0000313" key="1">
    <source>
        <dbReference type="EMBL" id="EFO70169.1"/>
    </source>
</evidence>
<evidence type="ECO:0000313" key="2">
    <source>
        <dbReference type="Proteomes" id="UP000003648"/>
    </source>
</evidence>
<proteinExistence type="predicted"/>
<dbReference type="EMBL" id="AEHQ01000081">
    <property type="protein sequence ID" value="EFO70169.1"/>
    <property type="molecule type" value="Genomic_DNA"/>
</dbReference>
<dbReference type="AlphaFoldDB" id="E1NUP3"/>
<sequence>MKELKKREKKRKNSLWYLNNKKTTQSMFKTDAPELDK</sequence>
<organism evidence="1 2">
    <name type="scientific">Lactobacillus iners LactinV 01V1-a</name>
    <dbReference type="NCBI Taxonomy" id="879297"/>
    <lineage>
        <taxon>Bacteria</taxon>
        <taxon>Bacillati</taxon>
        <taxon>Bacillota</taxon>
        <taxon>Bacilli</taxon>
        <taxon>Lactobacillales</taxon>
        <taxon>Lactobacillaceae</taxon>
        <taxon>Lactobacillus</taxon>
    </lineage>
</organism>
<comment type="caution">
    <text evidence="1">The sequence shown here is derived from an EMBL/GenBank/DDBJ whole genome shotgun (WGS) entry which is preliminary data.</text>
</comment>
<gene>
    <name evidence="1" type="ORF">HMPREF9211_0088</name>
</gene>